<sequence length="86" mass="8913">MFARALVEFIGTFIFLSVILSKGEAIPIAVALAAVIFFGGGDYNPAVTVTSAVAGNVGIVQALLYIVAQVVAGLSAYGFNKYVLNK</sequence>
<gene>
    <name evidence="6" type="ORF">Fadolivirus_1_1178</name>
</gene>
<keyword evidence="4 5" id="KW-0472">Membrane</keyword>
<evidence type="ECO:0000256" key="3">
    <source>
        <dbReference type="ARBA" id="ARBA00022989"/>
    </source>
</evidence>
<dbReference type="InterPro" id="IPR023271">
    <property type="entry name" value="Aquaporin-like"/>
</dbReference>
<evidence type="ECO:0000256" key="2">
    <source>
        <dbReference type="ARBA" id="ARBA00022692"/>
    </source>
</evidence>
<comment type="subcellular location">
    <subcellularLocation>
        <location evidence="1">Membrane</location>
        <topology evidence="1">Multi-pass membrane protein</topology>
    </subcellularLocation>
</comment>
<proteinExistence type="predicted"/>
<dbReference type="GO" id="GO:0016020">
    <property type="term" value="C:membrane"/>
    <property type="evidence" value="ECO:0007669"/>
    <property type="project" value="UniProtKB-SubCell"/>
</dbReference>
<keyword evidence="3 5" id="KW-1133">Transmembrane helix</keyword>
<dbReference type="EMBL" id="MT418680">
    <property type="protein sequence ID" value="QKF94636.1"/>
    <property type="molecule type" value="Genomic_DNA"/>
</dbReference>
<dbReference type="Pfam" id="PF00230">
    <property type="entry name" value="MIP"/>
    <property type="match status" value="1"/>
</dbReference>
<evidence type="ECO:0000256" key="4">
    <source>
        <dbReference type="ARBA" id="ARBA00023136"/>
    </source>
</evidence>
<dbReference type="Proteomes" id="UP001162001">
    <property type="component" value="Segment"/>
</dbReference>
<name>A0A7D3V7X3_9VIRU</name>
<feature type="transmembrane region" description="Helical" evidence="5">
    <location>
        <begin position="12"/>
        <end position="38"/>
    </location>
</feature>
<keyword evidence="2 5" id="KW-0812">Transmembrane</keyword>
<dbReference type="SUPFAM" id="SSF81338">
    <property type="entry name" value="Aquaporin-like"/>
    <property type="match status" value="1"/>
</dbReference>
<dbReference type="InterPro" id="IPR000425">
    <property type="entry name" value="MIP"/>
</dbReference>
<dbReference type="GO" id="GO:0015267">
    <property type="term" value="F:channel activity"/>
    <property type="evidence" value="ECO:0007669"/>
    <property type="project" value="InterPro"/>
</dbReference>
<evidence type="ECO:0000313" key="6">
    <source>
        <dbReference type="EMBL" id="QKF94636.1"/>
    </source>
</evidence>
<evidence type="ECO:0000256" key="5">
    <source>
        <dbReference type="SAM" id="Phobius"/>
    </source>
</evidence>
<protein>
    <submittedName>
        <fullName evidence="6">Major intrinsic protein</fullName>
    </submittedName>
</protein>
<dbReference type="Gene3D" id="1.20.1080.10">
    <property type="entry name" value="Glycerol uptake facilitator protein"/>
    <property type="match status" value="1"/>
</dbReference>
<reference evidence="6 7" key="1">
    <citation type="submission" date="2020-04" db="EMBL/GenBank/DDBJ databases">
        <title>Advantages and limits of metagenomic assembly and binning of a giant virus.</title>
        <authorList>
            <person name="Schulz F."/>
            <person name="Andreani J."/>
            <person name="Francis R."/>
            <person name="Boudjemaa H."/>
            <person name="Bou Khalil J.Y."/>
            <person name="Lee J."/>
            <person name="La Scola B."/>
            <person name="Woyke T."/>
        </authorList>
    </citation>
    <scope>NUCLEOTIDE SEQUENCE [LARGE SCALE GENOMIC DNA]</scope>
    <source>
        <strain evidence="6 7">FV1/VV64</strain>
    </source>
</reference>
<accession>A0A7D3V7X3</accession>
<organism evidence="6 7">
    <name type="scientific">Fadolivirus FV1/VV64</name>
    <dbReference type="NCBI Taxonomy" id="3070911"/>
    <lineage>
        <taxon>Viruses</taxon>
        <taxon>Varidnaviria</taxon>
        <taxon>Bamfordvirae</taxon>
        <taxon>Nucleocytoviricota</taxon>
        <taxon>Megaviricetes</taxon>
        <taxon>Imitervirales</taxon>
        <taxon>Mimiviridae</taxon>
        <taxon>Klosneuvirinae</taxon>
        <taxon>Fadolivirus</taxon>
        <taxon>Fadolivirus algeromassiliense</taxon>
    </lineage>
</organism>
<evidence type="ECO:0000313" key="7">
    <source>
        <dbReference type="Proteomes" id="UP001162001"/>
    </source>
</evidence>
<evidence type="ECO:0000256" key="1">
    <source>
        <dbReference type="ARBA" id="ARBA00004141"/>
    </source>
</evidence>
<feature type="transmembrane region" description="Helical" evidence="5">
    <location>
        <begin position="58"/>
        <end position="79"/>
    </location>
</feature>
<keyword evidence="7" id="KW-1185">Reference proteome</keyword>